<dbReference type="Proteomes" id="UP000438429">
    <property type="component" value="Unassembled WGS sequence"/>
</dbReference>
<name>A0A6A4SLW5_SCOMX</name>
<dbReference type="AlphaFoldDB" id="A0A6A4SLW5"/>
<feature type="compositionally biased region" description="Low complexity" evidence="1">
    <location>
        <begin position="23"/>
        <end position="33"/>
    </location>
</feature>
<comment type="caution">
    <text evidence="2">The sequence shown here is derived from an EMBL/GenBank/DDBJ whole genome shotgun (WGS) entry which is preliminary data.</text>
</comment>
<evidence type="ECO:0000313" key="2">
    <source>
        <dbReference type="EMBL" id="KAF0033128.1"/>
    </source>
</evidence>
<accession>A0A6A4SLW5</accession>
<gene>
    <name evidence="2" type="ORF">F2P81_015418</name>
</gene>
<dbReference type="SUPFAM" id="SSF52540">
    <property type="entry name" value="P-loop containing nucleoside triphosphate hydrolases"/>
    <property type="match status" value="1"/>
</dbReference>
<organism evidence="2 3">
    <name type="scientific">Scophthalmus maximus</name>
    <name type="common">Turbot</name>
    <name type="synonym">Psetta maxima</name>
    <dbReference type="NCBI Taxonomy" id="52904"/>
    <lineage>
        <taxon>Eukaryota</taxon>
        <taxon>Metazoa</taxon>
        <taxon>Chordata</taxon>
        <taxon>Craniata</taxon>
        <taxon>Vertebrata</taxon>
        <taxon>Euteleostomi</taxon>
        <taxon>Actinopterygii</taxon>
        <taxon>Neopterygii</taxon>
        <taxon>Teleostei</taxon>
        <taxon>Neoteleostei</taxon>
        <taxon>Acanthomorphata</taxon>
        <taxon>Carangaria</taxon>
        <taxon>Pleuronectiformes</taxon>
        <taxon>Pleuronectoidei</taxon>
        <taxon>Scophthalmidae</taxon>
        <taxon>Scophthalmus</taxon>
    </lineage>
</organism>
<evidence type="ECO:0000256" key="1">
    <source>
        <dbReference type="SAM" id="MobiDB-lite"/>
    </source>
</evidence>
<dbReference type="EMBL" id="VEVO01000013">
    <property type="protein sequence ID" value="KAF0033128.1"/>
    <property type="molecule type" value="Genomic_DNA"/>
</dbReference>
<protein>
    <recommendedName>
        <fullName evidence="4">Replication factor C subunit 2</fullName>
    </recommendedName>
</protein>
<sequence length="82" mass="9042">MDVEMSEPEREQKSTEKTDVEAGESSSKSSGGAYELPWVEKYRPLKLNEIVGNEETVSRLGVFAREGNVPNIIIAGQCGQRV</sequence>
<dbReference type="InterPro" id="IPR027417">
    <property type="entry name" value="P-loop_NTPase"/>
</dbReference>
<evidence type="ECO:0008006" key="4">
    <source>
        <dbReference type="Google" id="ProtNLM"/>
    </source>
</evidence>
<feature type="region of interest" description="Disordered" evidence="1">
    <location>
        <begin position="1"/>
        <end position="33"/>
    </location>
</feature>
<feature type="compositionally biased region" description="Basic and acidic residues" evidence="1">
    <location>
        <begin position="7"/>
        <end position="20"/>
    </location>
</feature>
<evidence type="ECO:0000313" key="3">
    <source>
        <dbReference type="Proteomes" id="UP000438429"/>
    </source>
</evidence>
<proteinExistence type="predicted"/>
<reference evidence="2 3" key="1">
    <citation type="submission" date="2019-06" db="EMBL/GenBank/DDBJ databases">
        <title>Draft genomes of female and male turbot (Scophthalmus maximus).</title>
        <authorList>
            <person name="Xu H."/>
            <person name="Xu X.-W."/>
            <person name="Shao C."/>
            <person name="Chen S."/>
        </authorList>
    </citation>
    <scope>NUCLEOTIDE SEQUENCE [LARGE SCALE GENOMIC DNA]</scope>
    <source>
        <strain evidence="2">Ysfricsl-2016a</strain>
        <tissue evidence="2">Blood</tissue>
    </source>
</reference>
<dbReference type="Gene3D" id="3.40.50.300">
    <property type="entry name" value="P-loop containing nucleotide triphosphate hydrolases"/>
    <property type="match status" value="1"/>
</dbReference>